<comment type="caution">
    <text evidence="1">The sequence shown here is derived from an EMBL/GenBank/DDBJ whole genome shotgun (WGS) entry which is preliminary data.</text>
</comment>
<dbReference type="AlphaFoldDB" id="A0A645IT74"/>
<dbReference type="EMBL" id="VSSQ01114465">
    <property type="protein sequence ID" value="MPN50353.1"/>
    <property type="molecule type" value="Genomic_DNA"/>
</dbReference>
<evidence type="ECO:0000313" key="1">
    <source>
        <dbReference type="EMBL" id="MPN50353.1"/>
    </source>
</evidence>
<gene>
    <name evidence="1" type="ORF">SDC9_197979</name>
</gene>
<proteinExistence type="predicted"/>
<reference evidence="1" key="1">
    <citation type="submission" date="2019-08" db="EMBL/GenBank/DDBJ databases">
        <authorList>
            <person name="Kucharzyk K."/>
            <person name="Murdoch R.W."/>
            <person name="Higgins S."/>
            <person name="Loffler F."/>
        </authorList>
    </citation>
    <scope>NUCLEOTIDE SEQUENCE</scope>
</reference>
<organism evidence="1">
    <name type="scientific">bioreactor metagenome</name>
    <dbReference type="NCBI Taxonomy" id="1076179"/>
    <lineage>
        <taxon>unclassified sequences</taxon>
        <taxon>metagenomes</taxon>
        <taxon>ecological metagenomes</taxon>
    </lineage>
</organism>
<name>A0A645IT74_9ZZZZ</name>
<protein>
    <submittedName>
        <fullName evidence="1">Uncharacterized protein</fullName>
    </submittedName>
</protein>
<accession>A0A645IT74</accession>
<sequence>MFVHYMKVGGEGIGLTRLRERLGEIHGLVFIQPVEVGRHQPGGELIVGSFAHHEPGDEFAELFPAVPPFIAFFLYELYHVEHQRRTSSMKASIRRATVSPALDIVSSTS</sequence>